<organism evidence="2 3">
    <name type="scientific">Owenia fusiformis</name>
    <name type="common">Polychaete worm</name>
    <dbReference type="NCBI Taxonomy" id="6347"/>
    <lineage>
        <taxon>Eukaryota</taxon>
        <taxon>Metazoa</taxon>
        <taxon>Spiralia</taxon>
        <taxon>Lophotrochozoa</taxon>
        <taxon>Annelida</taxon>
        <taxon>Polychaeta</taxon>
        <taxon>Sedentaria</taxon>
        <taxon>Canalipalpata</taxon>
        <taxon>Sabellida</taxon>
        <taxon>Oweniida</taxon>
        <taxon>Oweniidae</taxon>
        <taxon>Owenia</taxon>
    </lineage>
</organism>
<evidence type="ECO:0000313" key="2">
    <source>
        <dbReference type="EMBL" id="CAH1798853.1"/>
    </source>
</evidence>
<protein>
    <recommendedName>
        <fullName evidence="1">DOP1-like TPR domain-containing protein</fullName>
    </recommendedName>
</protein>
<dbReference type="GO" id="GO:0005802">
    <property type="term" value="C:trans-Golgi network"/>
    <property type="evidence" value="ECO:0007669"/>
    <property type="project" value="TreeGrafter"/>
</dbReference>
<dbReference type="GO" id="GO:0005768">
    <property type="term" value="C:endosome"/>
    <property type="evidence" value="ECO:0007669"/>
    <property type="project" value="TreeGrafter"/>
</dbReference>
<dbReference type="InterPro" id="IPR056459">
    <property type="entry name" value="TPR_DOP1"/>
</dbReference>
<dbReference type="EMBL" id="CAIIXF020000011">
    <property type="protein sequence ID" value="CAH1798853.1"/>
    <property type="molecule type" value="Genomic_DNA"/>
</dbReference>
<name>A0A8J1TD80_OWEFU</name>
<dbReference type="Pfam" id="PF24601">
    <property type="entry name" value="TPR_DOP1"/>
    <property type="match status" value="1"/>
</dbReference>
<gene>
    <name evidence="2" type="ORF">OFUS_LOCUS22935</name>
</gene>
<dbReference type="PANTHER" id="PTHR14042:SF24">
    <property type="entry name" value="PROTEIN DOPEY-1 HOMOLOG"/>
    <property type="match status" value="1"/>
</dbReference>
<reference evidence="2" key="1">
    <citation type="submission" date="2022-03" db="EMBL/GenBank/DDBJ databases">
        <authorList>
            <person name="Martin C."/>
        </authorList>
    </citation>
    <scope>NUCLEOTIDE SEQUENCE</scope>
</reference>
<feature type="non-terminal residue" evidence="2">
    <location>
        <position position="101"/>
    </location>
</feature>
<comment type="caution">
    <text evidence="2">The sequence shown here is derived from an EMBL/GenBank/DDBJ whole genome shotgun (WGS) entry which is preliminary data.</text>
</comment>
<keyword evidence="3" id="KW-1185">Reference proteome</keyword>
<accession>A0A8J1TD80</accession>
<sequence length="101" mass="11665">QKYDFRRTLYALGILKSILLANPRLVTCAVATTNISNVQTPHLAQLQMLLARQRRSVFGKNFHSELSNEILASYRTSMFVEIIISVCLYFIRSYYPNLMMS</sequence>
<dbReference type="Proteomes" id="UP000749559">
    <property type="component" value="Unassembled WGS sequence"/>
</dbReference>
<dbReference type="AlphaFoldDB" id="A0A8J1TD80"/>
<feature type="non-terminal residue" evidence="2">
    <location>
        <position position="1"/>
    </location>
</feature>
<dbReference type="PANTHER" id="PTHR14042">
    <property type="entry name" value="DOPEY-RELATED"/>
    <property type="match status" value="1"/>
</dbReference>
<proteinExistence type="predicted"/>
<dbReference type="GO" id="GO:0005829">
    <property type="term" value="C:cytosol"/>
    <property type="evidence" value="ECO:0007669"/>
    <property type="project" value="GOC"/>
</dbReference>
<evidence type="ECO:0000259" key="1">
    <source>
        <dbReference type="Pfam" id="PF24601"/>
    </source>
</evidence>
<dbReference type="OrthoDB" id="297643at2759"/>
<evidence type="ECO:0000313" key="3">
    <source>
        <dbReference type="Proteomes" id="UP000749559"/>
    </source>
</evidence>
<feature type="domain" description="DOP1-like TPR" evidence="1">
    <location>
        <begin position="1"/>
        <end position="99"/>
    </location>
</feature>
<dbReference type="GO" id="GO:0006895">
    <property type="term" value="P:Golgi to endosome transport"/>
    <property type="evidence" value="ECO:0007669"/>
    <property type="project" value="InterPro"/>
</dbReference>
<dbReference type="InterPro" id="IPR040314">
    <property type="entry name" value="DOP1"/>
</dbReference>